<name>A0ABU1NDL5_9BURK</name>
<feature type="domain" description="AB hydrolase-1" evidence="1">
    <location>
        <begin position="54"/>
        <end position="247"/>
    </location>
</feature>
<protein>
    <submittedName>
        <fullName evidence="2">Pimeloyl-ACP methyl ester carboxylesterase</fullName>
    </submittedName>
</protein>
<accession>A0ABU1NDL5</accession>
<dbReference type="SUPFAM" id="SSF53474">
    <property type="entry name" value="alpha/beta-Hydrolases"/>
    <property type="match status" value="1"/>
</dbReference>
<dbReference type="Gene3D" id="3.40.50.1820">
    <property type="entry name" value="alpha/beta hydrolase"/>
    <property type="match status" value="1"/>
</dbReference>
<dbReference type="Pfam" id="PF12697">
    <property type="entry name" value="Abhydrolase_6"/>
    <property type="match status" value="1"/>
</dbReference>
<dbReference type="RefSeq" id="WP_309900860.1">
    <property type="nucleotide sequence ID" value="NZ_JAVDRF010000003.1"/>
</dbReference>
<dbReference type="EMBL" id="JAVDRF010000003">
    <property type="protein sequence ID" value="MDR6536145.1"/>
    <property type="molecule type" value="Genomic_DNA"/>
</dbReference>
<dbReference type="InterPro" id="IPR000073">
    <property type="entry name" value="AB_hydrolase_1"/>
</dbReference>
<comment type="caution">
    <text evidence="2">The sequence shown here is derived from an EMBL/GenBank/DDBJ whole genome shotgun (WGS) entry which is preliminary data.</text>
</comment>
<reference evidence="2 3" key="1">
    <citation type="submission" date="2023-07" db="EMBL/GenBank/DDBJ databases">
        <title>Sorghum-associated microbial communities from plants grown in Nebraska, USA.</title>
        <authorList>
            <person name="Schachtman D."/>
        </authorList>
    </citation>
    <scope>NUCLEOTIDE SEQUENCE [LARGE SCALE GENOMIC DNA]</scope>
    <source>
        <strain evidence="2 3">DS1781</strain>
    </source>
</reference>
<dbReference type="Proteomes" id="UP001184230">
    <property type="component" value="Unassembled WGS sequence"/>
</dbReference>
<sequence length="315" mass="33945">MSDYKETPVQFGPDGSLIGIITTPAEGPLAPVACLMLNMGANHRIGPRRINVKLAREMAGRGISCIRMDLAGLGDSGPASGAEHFLTQAVLDLQAAMNLIQTMLGVRRFIVIGLCSGATNGLSLAVADPRVVGLLMFDGYAFPGRRVQLERQIRRALAAPTNPAVIGKTARWLQRKFSAKAAAAAAPHIFESDPPEVTAAVFRRSMTQVAERNVAVLLFYTGTMHVVDRGRDQLGPFASEPFTQRFEYRFIGDIDHSLTSMESQRTFMEVVCDWALRVVQGTAVASSPHAAPAARTSGQFASSRQAVALQRDPVI</sequence>
<dbReference type="InterPro" id="IPR029058">
    <property type="entry name" value="AB_hydrolase_fold"/>
</dbReference>
<gene>
    <name evidence="2" type="ORF">J2739_001915</name>
</gene>
<keyword evidence="3" id="KW-1185">Reference proteome</keyword>
<evidence type="ECO:0000313" key="2">
    <source>
        <dbReference type="EMBL" id="MDR6536145.1"/>
    </source>
</evidence>
<evidence type="ECO:0000259" key="1">
    <source>
        <dbReference type="Pfam" id="PF12697"/>
    </source>
</evidence>
<evidence type="ECO:0000313" key="3">
    <source>
        <dbReference type="Proteomes" id="UP001184230"/>
    </source>
</evidence>
<organism evidence="2 3">
    <name type="scientific">Variovorax soli</name>
    <dbReference type="NCBI Taxonomy" id="376815"/>
    <lineage>
        <taxon>Bacteria</taxon>
        <taxon>Pseudomonadati</taxon>
        <taxon>Pseudomonadota</taxon>
        <taxon>Betaproteobacteria</taxon>
        <taxon>Burkholderiales</taxon>
        <taxon>Comamonadaceae</taxon>
        <taxon>Variovorax</taxon>
    </lineage>
</organism>
<proteinExistence type="predicted"/>